<evidence type="ECO:0000259" key="1">
    <source>
        <dbReference type="Pfam" id="PF13679"/>
    </source>
</evidence>
<dbReference type="InterPro" id="IPR029063">
    <property type="entry name" value="SAM-dependent_MTases_sf"/>
</dbReference>
<sequence>MEFEQMKVQLLALISNKTLIQATISQPRQKSNDLKRVKLKPVEIREEYMIQLEYQYERILKHENVTLQDLTAKLDMLFEQFRQAHAEFQEQTIQVQLSKKNKVLWKSSQNATAKQVDLSHNRKKQYLLDDSRVHPFLVRLGVQAEDGKIKKQKYDKFKQINRFVEFIDDSLAHLPKDKTIRILDFGSGKSYLTFALYYYLKVEKELDIHVTGLDLKKEVIDECNHIAQDLQYENLQFLVGDINDFNEETQVDMVVTLHACDVATDMALARAVKWGAKVILSVPCCQHELNRQLQAPALSVMTQHGLVKERFAALATDSIRAELLSLVGYDTQLLEFIDMENTPKNILIRAYFTGKKPTNEQRVKYDEFVRFLNAKPFLENELQILLK</sequence>
<dbReference type="EMBL" id="JACSPZ010000010">
    <property type="protein sequence ID" value="MBD8038335.1"/>
    <property type="molecule type" value="Genomic_DNA"/>
</dbReference>
<gene>
    <name evidence="2" type="ORF">H9635_16425</name>
</gene>
<dbReference type="SUPFAM" id="SSF53335">
    <property type="entry name" value="S-adenosyl-L-methionine-dependent methyltransferases"/>
    <property type="match status" value="1"/>
</dbReference>
<evidence type="ECO:0000313" key="2">
    <source>
        <dbReference type="EMBL" id="MBD8038335.1"/>
    </source>
</evidence>
<name>A0ABR8Y297_9BACL</name>
<evidence type="ECO:0000313" key="3">
    <source>
        <dbReference type="Proteomes" id="UP000619101"/>
    </source>
</evidence>
<organism evidence="2 3">
    <name type="scientific">Solibacillus faecavium</name>
    <dbReference type="NCBI Taxonomy" id="2762221"/>
    <lineage>
        <taxon>Bacteria</taxon>
        <taxon>Bacillati</taxon>
        <taxon>Bacillota</taxon>
        <taxon>Bacilli</taxon>
        <taxon>Bacillales</taxon>
        <taxon>Caryophanaceae</taxon>
        <taxon>Solibacillus</taxon>
    </lineage>
</organism>
<dbReference type="PANTHER" id="PTHR13369">
    <property type="match status" value="1"/>
</dbReference>
<dbReference type="Pfam" id="PF13679">
    <property type="entry name" value="Methyltransf_32"/>
    <property type="match status" value="1"/>
</dbReference>
<reference evidence="2 3" key="1">
    <citation type="submission" date="2020-08" db="EMBL/GenBank/DDBJ databases">
        <title>A Genomic Blueprint of the Chicken Gut Microbiome.</title>
        <authorList>
            <person name="Gilroy R."/>
            <person name="Ravi A."/>
            <person name="Getino M."/>
            <person name="Pursley I."/>
            <person name="Horton D.L."/>
            <person name="Alikhan N.-F."/>
            <person name="Baker D."/>
            <person name="Gharbi K."/>
            <person name="Hall N."/>
            <person name="Watson M."/>
            <person name="Adriaenssens E.M."/>
            <person name="Foster-Nyarko E."/>
            <person name="Jarju S."/>
            <person name="Secka A."/>
            <person name="Antonio M."/>
            <person name="Oren A."/>
            <person name="Chaudhuri R."/>
            <person name="La Ragione R.M."/>
            <person name="Hildebrand F."/>
            <person name="Pallen M.J."/>
        </authorList>
    </citation>
    <scope>NUCLEOTIDE SEQUENCE [LARGE SCALE GENOMIC DNA]</scope>
    <source>
        <strain evidence="2 3">A46</strain>
    </source>
</reference>
<keyword evidence="3" id="KW-1185">Reference proteome</keyword>
<dbReference type="Proteomes" id="UP000619101">
    <property type="component" value="Unassembled WGS sequence"/>
</dbReference>
<dbReference type="GO" id="GO:0032259">
    <property type="term" value="P:methylation"/>
    <property type="evidence" value="ECO:0007669"/>
    <property type="project" value="UniProtKB-KW"/>
</dbReference>
<feature type="domain" description="Methyltransferase" evidence="1">
    <location>
        <begin position="155"/>
        <end position="292"/>
    </location>
</feature>
<keyword evidence="2" id="KW-0489">Methyltransferase</keyword>
<comment type="caution">
    <text evidence="2">The sequence shown here is derived from an EMBL/GenBank/DDBJ whole genome shotgun (WGS) entry which is preliminary data.</text>
</comment>
<dbReference type="InterPro" id="IPR025714">
    <property type="entry name" value="Methyltranfer_dom"/>
</dbReference>
<dbReference type="CDD" id="cd02440">
    <property type="entry name" value="AdoMet_MTases"/>
    <property type="match status" value="1"/>
</dbReference>
<proteinExistence type="predicted"/>
<protein>
    <submittedName>
        <fullName evidence="2">SAM-dependent methyltransferase</fullName>
    </submittedName>
</protein>
<accession>A0ABR8Y297</accession>
<keyword evidence="2" id="KW-0808">Transferase</keyword>
<dbReference type="GO" id="GO:0008168">
    <property type="term" value="F:methyltransferase activity"/>
    <property type="evidence" value="ECO:0007669"/>
    <property type="project" value="UniProtKB-KW"/>
</dbReference>
<dbReference type="PANTHER" id="PTHR13369:SF3">
    <property type="entry name" value="METHYLTRANSFERASE DOMAIN-CONTAINING PROTEIN"/>
    <property type="match status" value="1"/>
</dbReference>
<dbReference type="RefSeq" id="WP_191701396.1">
    <property type="nucleotide sequence ID" value="NZ_JACSPZ010000010.1"/>
</dbReference>
<dbReference type="Gene3D" id="3.40.50.150">
    <property type="entry name" value="Vaccinia Virus protein VP39"/>
    <property type="match status" value="1"/>
</dbReference>